<evidence type="ECO:0000313" key="2">
    <source>
        <dbReference type="EMBL" id="KAG8095444.1"/>
    </source>
</evidence>
<accession>A0A8J6BU02</accession>
<comment type="caution">
    <text evidence="2">The sequence shown here is derived from an EMBL/GenBank/DDBJ whole genome shotgun (WGS) entry which is preliminary data.</text>
</comment>
<dbReference type="EMBL" id="JAAALK010000080">
    <property type="protein sequence ID" value="KAG8095444.1"/>
    <property type="molecule type" value="Genomic_DNA"/>
</dbReference>
<dbReference type="PROSITE" id="PS50004">
    <property type="entry name" value="C2"/>
    <property type="match status" value="1"/>
</dbReference>
<dbReference type="Proteomes" id="UP000729402">
    <property type="component" value="Unassembled WGS sequence"/>
</dbReference>
<dbReference type="OrthoDB" id="784579at2759"/>
<protein>
    <recommendedName>
        <fullName evidence="1">C2 domain-containing protein</fullName>
    </recommendedName>
</protein>
<dbReference type="Pfam" id="PF00168">
    <property type="entry name" value="C2"/>
    <property type="match status" value="1"/>
</dbReference>
<name>A0A8J6BU02_ZIZPA</name>
<dbReference type="AlphaFoldDB" id="A0A8J6BU02"/>
<evidence type="ECO:0000259" key="1">
    <source>
        <dbReference type="PROSITE" id="PS50004"/>
    </source>
</evidence>
<proteinExistence type="predicted"/>
<gene>
    <name evidence="2" type="ORF">GUJ93_ZPchr0012g20062</name>
</gene>
<reference evidence="2" key="1">
    <citation type="journal article" date="2021" name="bioRxiv">
        <title>Whole Genome Assembly and Annotation of Northern Wild Rice, Zizania palustris L., Supports a Whole Genome Duplication in the Zizania Genus.</title>
        <authorList>
            <person name="Haas M."/>
            <person name="Kono T."/>
            <person name="Macchietto M."/>
            <person name="Millas R."/>
            <person name="McGilp L."/>
            <person name="Shao M."/>
            <person name="Duquette J."/>
            <person name="Hirsch C.N."/>
            <person name="Kimball J."/>
        </authorList>
    </citation>
    <scope>NUCLEOTIDE SEQUENCE</scope>
    <source>
        <tissue evidence="2">Fresh leaf tissue</tissue>
    </source>
</reference>
<organism evidence="2 3">
    <name type="scientific">Zizania palustris</name>
    <name type="common">Northern wild rice</name>
    <dbReference type="NCBI Taxonomy" id="103762"/>
    <lineage>
        <taxon>Eukaryota</taxon>
        <taxon>Viridiplantae</taxon>
        <taxon>Streptophyta</taxon>
        <taxon>Embryophyta</taxon>
        <taxon>Tracheophyta</taxon>
        <taxon>Spermatophyta</taxon>
        <taxon>Magnoliopsida</taxon>
        <taxon>Liliopsida</taxon>
        <taxon>Poales</taxon>
        <taxon>Poaceae</taxon>
        <taxon>BOP clade</taxon>
        <taxon>Oryzoideae</taxon>
        <taxon>Oryzeae</taxon>
        <taxon>Zizaniinae</taxon>
        <taxon>Zizania</taxon>
    </lineage>
</organism>
<reference evidence="2" key="2">
    <citation type="submission" date="2021-02" db="EMBL/GenBank/DDBJ databases">
        <authorList>
            <person name="Kimball J.A."/>
            <person name="Haas M.W."/>
            <person name="Macchietto M."/>
            <person name="Kono T."/>
            <person name="Duquette J."/>
            <person name="Shao M."/>
        </authorList>
    </citation>
    <scope>NUCLEOTIDE SEQUENCE</scope>
    <source>
        <tissue evidence="2">Fresh leaf tissue</tissue>
    </source>
</reference>
<keyword evidence="3" id="KW-1185">Reference proteome</keyword>
<feature type="domain" description="C2" evidence="1">
    <location>
        <begin position="1"/>
        <end position="101"/>
    </location>
</feature>
<sequence length="101" mass="11480">MMTNLKLGVEVVSAHDLLPKEQGTSNPFVEIEFDDQKFRTAIKDRDLNPSGMNSFTSTYLIHPAYKRKTSRHMCTTQTYQHSRLALARFGSQVHSSPRIPA</sequence>
<dbReference type="InterPro" id="IPR000008">
    <property type="entry name" value="C2_dom"/>
</dbReference>
<evidence type="ECO:0000313" key="3">
    <source>
        <dbReference type="Proteomes" id="UP000729402"/>
    </source>
</evidence>